<dbReference type="InParanoid" id="W0RRA5"/>
<evidence type="ECO:0000313" key="3">
    <source>
        <dbReference type="Proteomes" id="UP000019151"/>
    </source>
</evidence>
<accession>W0RRA5</accession>
<evidence type="ECO:0000313" key="2">
    <source>
        <dbReference type="EMBL" id="AHG93206.1"/>
    </source>
</evidence>
<evidence type="ECO:0000256" key="1">
    <source>
        <dbReference type="SAM" id="MobiDB-lite"/>
    </source>
</evidence>
<evidence type="ECO:0008006" key="4">
    <source>
        <dbReference type="Google" id="ProtNLM"/>
    </source>
</evidence>
<protein>
    <recommendedName>
        <fullName evidence="4">Alkyl hydroperoxide reductase subunit C/ Thiol specific antioxidant domain-containing protein</fullName>
    </recommendedName>
</protein>
<reference evidence="2 3" key="1">
    <citation type="journal article" date="2014" name="Genome Announc.">
        <title>Genome Sequence and Methylome of Soil Bacterium Gemmatirosa kalamazoonensis KBS708T, a Member of the Rarely Cultivated Gemmatimonadetes Phylum.</title>
        <authorList>
            <person name="Debruyn J.M."/>
            <person name="Radosevich M."/>
            <person name="Wommack K.E."/>
            <person name="Polson S.W."/>
            <person name="Hauser L.J."/>
            <person name="Fawaz M.N."/>
            <person name="Korlach J."/>
            <person name="Tsai Y.C."/>
        </authorList>
    </citation>
    <scope>NUCLEOTIDE SEQUENCE [LARGE SCALE GENOMIC DNA]</scope>
    <source>
        <strain evidence="2 3">KBS708</strain>
        <plasmid evidence="3">Plasmid 2</plasmid>
    </source>
</reference>
<geneLocation type="plasmid" evidence="2 3">
    <name>2</name>
</geneLocation>
<dbReference type="AlphaFoldDB" id="W0RRA5"/>
<dbReference type="eggNOG" id="COG1225">
    <property type="taxonomic scope" value="Bacteria"/>
</dbReference>
<dbReference type="KEGG" id="gba:J421_5671"/>
<sequence>MSDDEDAGLDAGHGRSPGATGRLFPDAKLVTPASGLFSLDRYRPLRNLVVLMLGSGPIVAPTARLLRQLAVAHVEIEAEDGQIVVIAANTPAQWRAGWPYAFPLAFDVGATLHRRMAAVDSAGRPDVALFITDRFREIFAVLRPRDARWPTSARDVIEWLTFINIQCPECNPPEA</sequence>
<name>W0RRA5_9BACT</name>
<dbReference type="Proteomes" id="UP000019151">
    <property type="component" value="Plasmid 2"/>
</dbReference>
<dbReference type="HOGENOM" id="CLU_1530398_0_0_0"/>
<keyword evidence="3" id="KW-1185">Reference proteome</keyword>
<proteinExistence type="predicted"/>
<feature type="region of interest" description="Disordered" evidence="1">
    <location>
        <begin position="1"/>
        <end position="20"/>
    </location>
</feature>
<keyword evidence="2" id="KW-0614">Plasmid</keyword>
<organism evidence="2 3">
    <name type="scientific">Gemmatirosa kalamazoonensis</name>
    <dbReference type="NCBI Taxonomy" id="861299"/>
    <lineage>
        <taxon>Bacteria</taxon>
        <taxon>Pseudomonadati</taxon>
        <taxon>Gemmatimonadota</taxon>
        <taxon>Gemmatimonadia</taxon>
        <taxon>Gemmatimonadales</taxon>
        <taxon>Gemmatimonadaceae</taxon>
        <taxon>Gemmatirosa</taxon>
    </lineage>
</organism>
<dbReference type="EMBL" id="CP007130">
    <property type="protein sequence ID" value="AHG93206.1"/>
    <property type="molecule type" value="Genomic_DNA"/>
</dbReference>
<gene>
    <name evidence="2" type="ORF">J421_5671</name>
</gene>